<protein>
    <submittedName>
        <fullName evidence="2">Uncharacterized protein</fullName>
    </submittedName>
</protein>
<dbReference type="Gene3D" id="1.10.1130.10">
    <property type="entry name" value="Flavocytochrome C3, Chain A"/>
    <property type="match status" value="1"/>
</dbReference>
<organism evidence="2 3">
    <name type="scientific">Paracoccus alcaliphilus</name>
    <dbReference type="NCBI Taxonomy" id="34002"/>
    <lineage>
        <taxon>Bacteria</taxon>
        <taxon>Pseudomonadati</taxon>
        <taxon>Pseudomonadota</taxon>
        <taxon>Alphaproteobacteria</taxon>
        <taxon>Rhodobacterales</taxon>
        <taxon>Paracoccaceae</taxon>
        <taxon>Paracoccus</taxon>
    </lineage>
</organism>
<dbReference type="AlphaFoldDB" id="A0A1H8FP78"/>
<keyword evidence="1" id="KW-0732">Signal</keyword>
<dbReference type="SUPFAM" id="SSF48695">
    <property type="entry name" value="Multiheme cytochromes"/>
    <property type="match status" value="1"/>
</dbReference>
<dbReference type="STRING" id="34002.SAMN04489859_1004163"/>
<dbReference type="OrthoDB" id="29411at2"/>
<name>A0A1H8FP78_9RHOB</name>
<reference evidence="2 3" key="1">
    <citation type="submission" date="2016-10" db="EMBL/GenBank/DDBJ databases">
        <authorList>
            <person name="de Groot N.N."/>
        </authorList>
    </citation>
    <scope>NUCLEOTIDE SEQUENCE [LARGE SCALE GENOMIC DNA]</scope>
    <source>
        <strain evidence="2 3">DSM 8512</strain>
    </source>
</reference>
<evidence type="ECO:0000313" key="2">
    <source>
        <dbReference type="EMBL" id="SEN33503.1"/>
    </source>
</evidence>
<sequence>MSWNSNSFAGAVAAPLVMVIALFAQPALAQNGDDISEIEALDQALRPYVMPESGPFRPDRIAIGQAAAIADWAKSGHANAASESFAHWNDAGEIPPVCATCHAGAGFRALYGLDGSEPGIPEHPVPTGGVVDCETCHNPGLSEIREVRFPSGLMHPVGPGEASCLTCHQGRAAGSTVAEATFDQAEDEPNPELGFINPHYAVAAATWLGGYGGSGYHYPGKSYSGRFFHARPVASCASCHEPHSLQVQTDSCLTCHEQASPGAIRISRISHDGSGDLGKGIRADIETNAARLKAMLGDYAAQVAGTAMVYDGNRHPYFFADANGDGRADEADGRPVPFNAWTPRLLKAAYNWKFVTADPGAFAHNPHYVLELLYDSIEDLGGPLDLDMAAAGLHR</sequence>
<dbReference type="Proteomes" id="UP000199054">
    <property type="component" value="Unassembled WGS sequence"/>
</dbReference>
<feature type="chain" id="PRO_5011783435" evidence="1">
    <location>
        <begin position="30"/>
        <end position="395"/>
    </location>
</feature>
<dbReference type="InterPro" id="IPR036280">
    <property type="entry name" value="Multihaem_cyt_sf"/>
</dbReference>
<dbReference type="RefSeq" id="WP_090610747.1">
    <property type="nucleotide sequence ID" value="NZ_CP067124.1"/>
</dbReference>
<evidence type="ECO:0000256" key="1">
    <source>
        <dbReference type="SAM" id="SignalP"/>
    </source>
</evidence>
<dbReference type="EMBL" id="FODE01000004">
    <property type="protein sequence ID" value="SEN33503.1"/>
    <property type="molecule type" value="Genomic_DNA"/>
</dbReference>
<accession>A0A1H8FP78</accession>
<keyword evidence="3" id="KW-1185">Reference proteome</keyword>
<evidence type="ECO:0000313" key="3">
    <source>
        <dbReference type="Proteomes" id="UP000199054"/>
    </source>
</evidence>
<proteinExistence type="predicted"/>
<gene>
    <name evidence="2" type="ORF">SAMN04489859_1004163</name>
</gene>
<feature type="signal peptide" evidence="1">
    <location>
        <begin position="1"/>
        <end position="29"/>
    </location>
</feature>